<dbReference type="InterPro" id="IPR001173">
    <property type="entry name" value="Glyco_trans_2-like"/>
</dbReference>
<dbReference type="EMBL" id="BMOK01000010">
    <property type="protein sequence ID" value="GGL58897.1"/>
    <property type="molecule type" value="Genomic_DNA"/>
</dbReference>
<name>A0A917S6U1_9BACL</name>
<feature type="transmembrane region" description="Helical" evidence="4">
    <location>
        <begin position="401"/>
        <end position="425"/>
    </location>
</feature>
<keyword evidence="4" id="KW-0812">Transmembrane</keyword>
<comment type="similarity">
    <text evidence="1">Belongs to the glycosyltransferase 2 family.</text>
</comment>
<feature type="transmembrane region" description="Helical" evidence="4">
    <location>
        <begin position="455"/>
        <end position="474"/>
    </location>
</feature>
<comment type="caution">
    <text evidence="6">The sequence shown here is derived from an EMBL/GenBank/DDBJ whole genome shotgun (WGS) entry which is preliminary data.</text>
</comment>
<feature type="transmembrane region" description="Helical" evidence="4">
    <location>
        <begin position="375"/>
        <end position="394"/>
    </location>
</feature>
<evidence type="ECO:0000256" key="3">
    <source>
        <dbReference type="ARBA" id="ARBA00022679"/>
    </source>
</evidence>
<evidence type="ECO:0000259" key="5">
    <source>
        <dbReference type="Pfam" id="PF13632"/>
    </source>
</evidence>
<reference evidence="6" key="1">
    <citation type="journal article" date="2014" name="Int. J. Syst. Evol. Microbiol.">
        <title>Complete genome sequence of Corynebacterium casei LMG S-19264T (=DSM 44701T), isolated from a smear-ripened cheese.</title>
        <authorList>
            <consortium name="US DOE Joint Genome Institute (JGI-PGF)"/>
            <person name="Walter F."/>
            <person name="Albersmeier A."/>
            <person name="Kalinowski J."/>
            <person name="Ruckert C."/>
        </authorList>
    </citation>
    <scope>NUCLEOTIDE SEQUENCE</scope>
    <source>
        <strain evidence="6">JCM 15325</strain>
    </source>
</reference>
<evidence type="ECO:0000256" key="1">
    <source>
        <dbReference type="ARBA" id="ARBA00006739"/>
    </source>
</evidence>
<evidence type="ECO:0000256" key="4">
    <source>
        <dbReference type="SAM" id="Phobius"/>
    </source>
</evidence>
<proteinExistence type="inferred from homology"/>
<keyword evidence="4" id="KW-1133">Transmembrane helix</keyword>
<keyword evidence="3" id="KW-0808">Transferase</keyword>
<dbReference type="RefSeq" id="WP_188803607.1">
    <property type="nucleotide sequence ID" value="NZ_BMOK01000010.1"/>
</dbReference>
<keyword evidence="4" id="KW-0472">Membrane</keyword>
<dbReference type="Proteomes" id="UP000654670">
    <property type="component" value="Unassembled WGS sequence"/>
</dbReference>
<dbReference type="InterPro" id="IPR029044">
    <property type="entry name" value="Nucleotide-diphossugar_trans"/>
</dbReference>
<dbReference type="Gene3D" id="3.90.550.10">
    <property type="entry name" value="Spore Coat Polysaccharide Biosynthesis Protein SpsA, Chain A"/>
    <property type="match status" value="1"/>
</dbReference>
<feature type="transmembrane region" description="Helical" evidence="4">
    <location>
        <begin position="494"/>
        <end position="516"/>
    </location>
</feature>
<evidence type="ECO:0000313" key="7">
    <source>
        <dbReference type="Proteomes" id="UP000654670"/>
    </source>
</evidence>
<dbReference type="AlphaFoldDB" id="A0A917S6U1"/>
<keyword evidence="7" id="KW-1185">Reference proteome</keyword>
<accession>A0A917S6U1</accession>
<feature type="domain" description="Glycosyltransferase 2-like" evidence="5">
    <location>
        <begin position="153"/>
        <end position="384"/>
    </location>
</feature>
<dbReference type="Pfam" id="PF13632">
    <property type="entry name" value="Glyco_trans_2_3"/>
    <property type="match status" value="1"/>
</dbReference>
<dbReference type="PANTHER" id="PTHR43630">
    <property type="entry name" value="POLY-BETA-1,6-N-ACETYL-D-GLUCOSAMINE SYNTHASE"/>
    <property type="match status" value="1"/>
</dbReference>
<evidence type="ECO:0000256" key="2">
    <source>
        <dbReference type="ARBA" id="ARBA00022676"/>
    </source>
</evidence>
<dbReference type="GO" id="GO:0016757">
    <property type="term" value="F:glycosyltransferase activity"/>
    <property type="evidence" value="ECO:0007669"/>
    <property type="project" value="UniProtKB-KW"/>
</dbReference>
<protein>
    <recommendedName>
        <fullName evidence="5">Glycosyltransferase 2-like domain-containing protein</fullName>
    </recommendedName>
</protein>
<evidence type="ECO:0000313" key="6">
    <source>
        <dbReference type="EMBL" id="GGL58897.1"/>
    </source>
</evidence>
<reference evidence="6" key="2">
    <citation type="submission" date="2020-09" db="EMBL/GenBank/DDBJ databases">
        <authorList>
            <person name="Sun Q."/>
            <person name="Ohkuma M."/>
        </authorList>
    </citation>
    <scope>NUCLEOTIDE SEQUENCE</scope>
    <source>
        <strain evidence="6">JCM 15325</strain>
    </source>
</reference>
<keyword evidence="2" id="KW-0328">Glycosyltransferase</keyword>
<feature type="transmembrane region" description="Helical" evidence="4">
    <location>
        <begin position="351"/>
        <end position="369"/>
    </location>
</feature>
<organism evidence="6 7">
    <name type="scientific">Sporolactobacillus putidus</name>
    <dbReference type="NCBI Taxonomy" id="492735"/>
    <lineage>
        <taxon>Bacteria</taxon>
        <taxon>Bacillati</taxon>
        <taxon>Bacillota</taxon>
        <taxon>Bacilli</taxon>
        <taxon>Bacillales</taxon>
        <taxon>Sporolactobacillaceae</taxon>
        <taxon>Sporolactobacillus</taxon>
    </lineage>
</organism>
<gene>
    <name evidence="6" type="ORF">GCM10007968_23600</name>
</gene>
<dbReference type="SUPFAM" id="SSF53448">
    <property type="entry name" value="Nucleotide-diphospho-sugar transferases"/>
    <property type="match status" value="1"/>
</dbReference>
<sequence length="524" mass="60555">MESSSVERKAHYFLMKSENIRHVSYDDVVDSSWFKSDLVPPRIVILLPAHNEENSIAHCLEGIADQELPEGIQSIDILLGLDNCTDQTEERAVKAAAELNLNLIVYKTVANKKKKVGCLTQLYSLLHGNSLRIDGKEVSRRHWRYVSSIEAIMSVDADTRMDKRCMIELWEGLKSESNIGGVMAKYTMLYPKSKRKISVNDPHYQEKIDSGEYGGFMARWWIARQKIDMASWTLQLFTKGKGRTYVLGGQTSMFNPDALEAVRKEQGTVSFLRDDTQVEDMALTWMIERCGYKALVSPTARCYVDGMRNYKSYVAQRDKWKGGLIELLMNQDRLKTRHTARLWREQIKMGLDLLTRVLFVVMVIMAVYTHQYQWAWIWAIPPLVASVLNTVLALKTYRIRFIDVIGSALLISPEIYLWVNLFIWIRAWMRHFSVKEFDGWGNQYRAEKGLTHSKLSYAIMFMICFIAGVVFLGYKMHTYFTSHSFVTMIHPYFVAGFALLSVLTVFQTLAMLLQLWQLRTPYKA</sequence>
<dbReference type="PANTHER" id="PTHR43630:SF1">
    <property type="entry name" value="POLY-BETA-1,6-N-ACETYL-D-GLUCOSAMINE SYNTHASE"/>
    <property type="match status" value="1"/>
</dbReference>